<keyword evidence="2" id="KW-1133">Transmembrane helix</keyword>
<feature type="domain" description="Amidase" evidence="3">
    <location>
        <begin position="64"/>
        <end position="284"/>
    </location>
</feature>
<dbReference type="PROSITE" id="PS00571">
    <property type="entry name" value="AMIDASES"/>
    <property type="match status" value="1"/>
</dbReference>
<evidence type="ECO:0000313" key="5">
    <source>
        <dbReference type="Proteomes" id="UP000271162"/>
    </source>
</evidence>
<dbReference type="InterPro" id="IPR052739">
    <property type="entry name" value="FAAH2"/>
</dbReference>
<dbReference type="PANTHER" id="PTHR43372">
    <property type="entry name" value="FATTY-ACID AMIDE HYDROLASE"/>
    <property type="match status" value="1"/>
</dbReference>
<keyword evidence="2" id="KW-0812">Transmembrane</keyword>
<dbReference type="InterPro" id="IPR023631">
    <property type="entry name" value="Amidase_dom"/>
</dbReference>
<feature type="transmembrane region" description="Helical" evidence="2">
    <location>
        <begin position="6"/>
        <end position="29"/>
    </location>
</feature>
<keyword evidence="2" id="KW-0472">Membrane</keyword>
<reference evidence="4 5" key="2">
    <citation type="submission" date="2018-11" db="EMBL/GenBank/DDBJ databases">
        <authorList>
            <consortium name="Pathogen Informatics"/>
        </authorList>
    </citation>
    <scope>NUCLEOTIDE SEQUENCE [LARGE SCALE GENOMIC DNA]</scope>
</reference>
<dbReference type="SUPFAM" id="SSF75304">
    <property type="entry name" value="Amidase signature (AS) enzymes"/>
    <property type="match status" value="1"/>
</dbReference>
<dbReference type="Pfam" id="PF01425">
    <property type="entry name" value="Amidase"/>
    <property type="match status" value="1"/>
</dbReference>
<dbReference type="GO" id="GO:0012505">
    <property type="term" value="C:endomembrane system"/>
    <property type="evidence" value="ECO:0007669"/>
    <property type="project" value="TreeGrafter"/>
</dbReference>
<evidence type="ECO:0000256" key="2">
    <source>
        <dbReference type="SAM" id="Phobius"/>
    </source>
</evidence>
<organism evidence="6">
    <name type="scientific">Nippostrongylus brasiliensis</name>
    <name type="common">Rat hookworm</name>
    <dbReference type="NCBI Taxonomy" id="27835"/>
    <lineage>
        <taxon>Eukaryota</taxon>
        <taxon>Metazoa</taxon>
        <taxon>Ecdysozoa</taxon>
        <taxon>Nematoda</taxon>
        <taxon>Chromadorea</taxon>
        <taxon>Rhabditida</taxon>
        <taxon>Rhabditina</taxon>
        <taxon>Rhabditomorpha</taxon>
        <taxon>Strongyloidea</taxon>
        <taxon>Heligmosomidae</taxon>
        <taxon>Nippostrongylus</taxon>
    </lineage>
</organism>
<dbReference type="Proteomes" id="UP000271162">
    <property type="component" value="Unassembled WGS sequence"/>
</dbReference>
<accession>A0A0N4Y828</accession>
<comment type="similarity">
    <text evidence="1">Belongs to the amidase family.</text>
</comment>
<sequence length="397" mass="43410">MGVVYELVYLISRIYFLVVDVIFNVINLFKERKRVPSTNDPLLLISATEAVKRIANRKVTSRQLVDAYIHRIEQVNDLINAAVVCLFSEAREKADEVDRTLADMSDDELQEYVKTKPLLGVPYTVKDALAVKDIPITCGIYSQKGIKCTFTATVVNRMDAAGAILLAITNVPEVCMFIETANGIYGRTRNPYDLRRSAGGSSGGEGALIGAAGSLIGIGSDIGGSIRIPSFNGGIFGMKNTPGIIPLDGHVPEVKGFDEQMLRVGPMCRYMEDIPLLIEVMGADKVPRLRLSDPVDLKKVRVFYMEGVSSPLVQCLKADMRDTLVKADKGSVNVIVELAKLLAGKSVHTPGGLSFALIEGIDTMSKEEKAEIIRLRERLLRQINELLSDNGILLLPS</sequence>
<protein>
    <submittedName>
        <fullName evidence="6">Fatty-acid amide hydrolase 2 (inferred by orthology to a human protein)</fullName>
    </submittedName>
</protein>
<proteinExistence type="inferred from homology"/>
<keyword evidence="5" id="KW-1185">Reference proteome</keyword>
<dbReference type="WBParaSite" id="NBR_0001234701-mRNA-1">
    <property type="protein sequence ID" value="NBR_0001234701-mRNA-1"/>
    <property type="gene ID" value="NBR_0001234701"/>
</dbReference>
<evidence type="ECO:0000256" key="1">
    <source>
        <dbReference type="ARBA" id="ARBA00009199"/>
    </source>
</evidence>
<dbReference type="InterPro" id="IPR020556">
    <property type="entry name" value="Amidase_CS"/>
</dbReference>
<evidence type="ECO:0000259" key="3">
    <source>
        <dbReference type="Pfam" id="PF01425"/>
    </source>
</evidence>
<gene>
    <name evidence="4" type="ORF">NBR_LOCUS12348</name>
</gene>
<dbReference type="AlphaFoldDB" id="A0A0N4Y828"/>
<dbReference type="PANTHER" id="PTHR43372:SF4">
    <property type="entry name" value="FATTY-ACID AMIDE HYDROLASE 2"/>
    <property type="match status" value="1"/>
</dbReference>
<evidence type="ECO:0000313" key="6">
    <source>
        <dbReference type="WBParaSite" id="NBR_0001234701-mRNA-1"/>
    </source>
</evidence>
<dbReference type="Gene3D" id="3.90.1300.10">
    <property type="entry name" value="Amidase signature (AS) domain"/>
    <property type="match status" value="1"/>
</dbReference>
<evidence type="ECO:0000313" key="4">
    <source>
        <dbReference type="EMBL" id="VDL75937.1"/>
    </source>
</evidence>
<dbReference type="InterPro" id="IPR036928">
    <property type="entry name" value="AS_sf"/>
</dbReference>
<reference evidence="6" key="1">
    <citation type="submission" date="2017-02" db="UniProtKB">
        <authorList>
            <consortium name="WormBaseParasite"/>
        </authorList>
    </citation>
    <scope>IDENTIFICATION</scope>
</reference>
<dbReference type="OMA" id="LIFANEX"/>
<dbReference type="EMBL" id="UYSL01020729">
    <property type="protein sequence ID" value="VDL75937.1"/>
    <property type="molecule type" value="Genomic_DNA"/>
</dbReference>
<name>A0A0N4Y828_NIPBR</name>
<dbReference type="STRING" id="27835.A0A0N4Y828"/>